<organism evidence="2">
    <name type="scientific">Desulfacinum infernum</name>
    <dbReference type="NCBI Taxonomy" id="35837"/>
    <lineage>
        <taxon>Bacteria</taxon>
        <taxon>Pseudomonadati</taxon>
        <taxon>Thermodesulfobacteriota</taxon>
        <taxon>Syntrophobacteria</taxon>
        <taxon>Syntrophobacterales</taxon>
        <taxon>Syntrophobacteraceae</taxon>
        <taxon>Desulfacinum</taxon>
    </lineage>
</organism>
<dbReference type="GO" id="GO:0003887">
    <property type="term" value="F:DNA-directed DNA polymerase activity"/>
    <property type="evidence" value="ECO:0007669"/>
    <property type="project" value="InterPro"/>
</dbReference>
<protein>
    <submittedName>
        <fullName evidence="2">DNA polymerase III subunit chi</fullName>
    </submittedName>
</protein>
<dbReference type="InterPro" id="IPR036768">
    <property type="entry name" value="PolIII_chi_sf"/>
</dbReference>
<dbReference type="PANTHER" id="PTHR38767:SF1">
    <property type="entry name" value="DNA POLYMERASE III SUBUNIT CHI"/>
    <property type="match status" value="1"/>
</dbReference>
<proteinExistence type="predicted"/>
<gene>
    <name evidence="2" type="ORF">ENS06_02895</name>
</gene>
<sequence>METQMLFVETTAQEQRRDLCRWVERFVDEGRRVFVWTGSTMSAQQLDGLLWSFSKQSFVPHRIVADPADGESAPEPVLIGWVLPSHGRLHVLVCDETPDLAAAPPCDVIVHFVPMDDPLKREGSRRLWTAAKEMGYAVRHVPKEPASSSANATRRVPSP</sequence>
<dbReference type="GO" id="GO:0003677">
    <property type="term" value="F:DNA binding"/>
    <property type="evidence" value="ECO:0007669"/>
    <property type="project" value="InterPro"/>
</dbReference>
<reference evidence="2" key="1">
    <citation type="journal article" date="2020" name="mSystems">
        <title>Genome- and Community-Level Interaction Insights into Carbon Utilization and Element Cycling Functions of Hydrothermarchaeota in Hydrothermal Sediment.</title>
        <authorList>
            <person name="Zhou Z."/>
            <person name="Liu Y."/>
            <person name="Xu W."/>
            <person name="Pan J."/>
            <person name="Luo Z.H."/>
            <person name="Li M."/>
        </authorList>
    </citation>
    <scope>NUCLEOTIDE SEQUENCE [LARGE SCALE GENOMIC DNA]</scope>
    <source>
        <strain evidence="2">SpSt-456</strain>
    </source>
</reference>
<dbReference type="SUPFAM" id="SSF102400">
    <property type="entry name" value="DNA polymerase III chi subunit"/>
    <property type="match status" value="1"/>
</dbReference>
<evidence type="ECO:0000313" key="2">
    <source>
        <dbReference type="EMBL" id="HFK96255.1"/>
    </source>
</evidence>
<dbReference type="AlphaFoldDB" id="A0A831ZZ17"/>
<dbReference type="PANTHER" id="PTHR38767">
    <property type="entry name" value="DNA POLYMERASE III SUBUNIT CHI"/>
    <property type="match status" value="1"/>
</dbReference>
<dbReference type="Gene3D" id="3.40.50.10110">
    <property type="entry name" value="DNA polymerase III subunit chi"/>
    <property type="match status" value="1"/>
</dbReference>
<name>A0A831ZZ17_9BACT</name>
<dbReference type="Pfam" id="PF04364">
    <property type="entry name" value="DNA_pol3_chi"/>
    <property type="match status" value="1"/>
</dbReference>
<feature type="region of interest" description="Disordered" evidence="1">
    <location>
        <begin position="140"/>
        <end position="159"/>
    </location>
</feature>
<dbReference type="InterPro" id="IPR007459">
    <property type="entry name" value="DNA_pol3_chi"/>
</dbReference>
<accession>A0A831ZZ17</accession>
<dbReference type="GO" id="GO:0006260">
    <property type="term" value="P:DNA replication"/>
    <property type="evidence" value="ECO:0007669"/>
    <property type="project" value="InterPro"/>
</dbReference>
<dbReference type="EMBL" id="DSTK01000011">
    <property type="protein sequence ID" value="HFK96255.1"/>
    <property type="molecule type" value="Genomic_DNA"/>
</dbReference>
<comment type="caution">
    <text evidence="2">The sequence shown here is derived from an EMBL/GenBank/DDBJ whole genome shotgun (WGS) entry which is preliminary data.</text>
</comment>
<evidence type="ECO:0000256" key="1">
    <source>
        <dbReference type="SAM" id="MobiDB-lite"/>
    </source>
</evidence>
<dbReference type="GO" id="GO:0032298">
    <property type="term" value="P:positive regulation of DNA-templated DNA replication initiation"/>
    <property type="evidence" value="ECO:0007669"/>
    <property type="project" value="TreeGrafter"/>
</dbReference>